<dbReference type="PANTHER" id="PTHR34676:SF8">
    <property type="entry name" value="TRANSMEMBRANE PROTEIN"/>
    <property type="match status" value="1"/>
</dbReference>
<dbReference type="PANTHER" id="PTHR34676">
    <property type="entry name" value="DUF4219 DOMAIN-CONTAINING PROTEIN-RELATED"/>
    <property type="match status" value="1"/>
</dbReference>
<protein>
    <submittedName>
        <fullName evidence="1">Zf-CCHC domain-containing protein</fullName>
    </submittedName>
</protein>
<proteinExistence type="predicted"/>
<dbReference type="EMBL" id="BQNB010013115">
    <property type="protein sequence ID" value="GJT12026.1"/>
    <property type="molecule type" value="Genomic_DNA"/>
</dbReference>
<organism evidence="1 2">
    <name type="scientific">Tanacetum coccineum</name>
    <dbReference type="NCBI Taxonomy" id="301880"/>
    <lineage>
        <taxon>Eukaryota</taxon>
        <taxon>Viridiplantae</taxon>
        <taxon>Streptophyta</taxon>
        <taxon>Embryophyta</taxon>
        <taxon>Tracheophyta</taxon>
        <taxon>Spermatophyta</taxon>
        <taxon>Magnoliopsida</taxon>
        <taxon>eudicotyledons</taxon>
        <taxon>Gunneridae</taxon>
        <taxon>Pentapetalae</taxon>
        <taxon>asterids</taxon>
        <taxon>campanulids</taxon>
        <taxon>Asterales</taxon>
        <taxon>Asteraceae</taxon>
        <taxon>Asteroideae</taxon>
        <taxon>Anthemideae</taxon>
        <taxon>Anthemidinae</taxon>
        <taxon>Tanacetum</taxon>
    </lineage>
</organism>
<keyword evidence="2" id="KW-1185">Reference proteome</keyword>
<reference evidence="1" key="1">
    <citation type="journal article" date="2022" name="Int. J. Mol. Sci.">
        <title>Draft Genome of Tanacetum Coccineum: Genomic Comparison of Closely Related Tanacetum-Family Plants.</title>
        <authorList>
            <person name="Yamashiro T."/>
            <person name="Shiraishi A."/>
            <person name="Nakayama K."/>
            <person name="Satake H."/>
        </authorList>
    </citation>
    <scope>NUCLEOTIDE SEQUENCE</scope>
</reference>
<gene>
    <name evidence="1" type="ORF">Tco_0859068</name>
</gene>
<sequence length="360" mass="41398">MTLYNALPHKLYKRVFMCKIIDEVWHTPTITQQGNLQVKDCKIDLLTQQYEEFSNSSEETIDSGFTRFNDIVTSLKSLDQDYSSKNYVRKFLRALLLKWRAKVTAIEEAKDLAALFLDELIGNLKVYEMNLVSDGFASKPIKEKVMPIGLKANVTKGQTSSNSIGHDKSGEDEEINLMAKNFRKLFQKGVKKHDKFNICKEKTKGGESSRRECGCYNCGNKNQFIGDCPKPRRNKAFVEGAWSDCEDRNEPQNDATCLMAIDSQEVWHERNFQTDHRIMDSGFTNHTSVNRRLFNSYSLNQDKYIIPKSRVFKLGNILPTSKHKFCLASIVDNSTLWHKRLGHANMQLIQNIADAYNRLN</sequence>
<evidence type="ECO:0000313" key="1">
    <source>
        <dbReference type="EMBL" id="GJT12026.1"/>
    </source>
</evidence>
<dbReference type="Proteomes" id="UP001151760">
    <property type="component" value="Unassembled WGS sequence"/>
</dbReference>
<reference evidence="1" key="2">
    <citation type="submission" date="2022-01" db="EMBL/GenBank/DDBJ databases">
        <authorList>
            <person name="Yamashiro T."/>
            <person name="Shiraishi A."/>
            <person name="Satake H."/>
            <person name="Nakayama K."/>
        </authorList>
    </citation>
    <scope>NUCLEOTIDE SEQUENCE</scope>
</reference>
<evidence type="ECO:0000313" key="2">
    <source>
        <dbReference type="Proteomes" id="UP001151760"/>
    </source>
</evidence>
<comment type="caution">
    <text evidence="1">The sequence shown here is derived from an EMBL/GenBank/DDBJ whole genome shotgun (WGS) entry which is preliminary data.</text>
</comment>
<accession>A0ABQ5BBQ2</accession>
<name>A0ABQ5BBQ2_9ASTR</name>
<dbReference type="Pfam" id="PF14223">
    <property type="entry name" value="Retrotran_gag_2"/>
    <property type="match status" value="1"/>
</dbReference>